<evidence type="ECO:0000256" key="3">
    <source>
        <dbReference type="SAM" id="SignalP"/>
    </source>
</evidence>
<evidence type="ECO:0000313" key="6">
    <source>
        <dbReference type="Proteomes" id="UP000326837"/>
    </source>
</evidence>
<evidence type="ECO:0000256" key="2">
    <source>
        <dbReference type="ARBA" id="ARBA00022801"/>
    </source>
</evidence>
<feature type="domain" description="Sulfatase N-terminal" evidence="4">
    <location>
        <begin position="41"/>
        <end position="370"/>
    </location>
</feature>
<dbReference type="PANTHER" id="PTHR42693:SF53">
    <property type="entry name" value="ENDO-4-O-SULFATASE"/>
    <property type="match status" value="1"/>
</dbReference>
<dbReference type="KEGG" id="lpav:PLANPX_5404"/>
<name>A0A5K7XIA8_9BACT</name>
<dbReference type="CDD" id="cd16145">
    <property type="entry name" value="ARS_like"/>
    <property type="match status" value="1"/>
</dbReference>
<evidence type="ECO:0000256" key="1">
    <source>
        <dbReference type="ARBA" id="ARBA00008779"/>
    </source>
</evidence>
<dbReference type="AlphaFoldDB" id="A0A5K7XIA8"/>
<dbReference type="Gene3D" id="3.30.1120.10">
    <property type="match status" value="1"/>
</dbReference>
<organism evidence="5 6">
    <name type="scientific">Lacipirellula parvula</name>
    <dbReference type="NCBI Taxonomy" id="2650471"/>
    <lineage>
        <taxon>Bacteria</taxon>
        <taxon>Pseudomonadati</taxon>
        <taxon>Planctomycetota</taxon>
        <taxon>Planctomycetia</taxon>
        <taxon>Pirellulales</taxon>
        <taxon>Lacipirellulaceae</taxon>
        <taxon>Lacipirellula</taxon>
    </lineage>
</organism>
<evidence type="ECO:0000259" key="4">
    <source>
        <dbReference type="Pfam" id="PF00884"/>
    </source>
</evidence>
<keyword evidence="6" id="KW-1185">Reference proteome</keyword>
<reference evidence="6" key="1">
    <citation type="submission" date="2019-10" db="EMBL/GenBank/DDBJ databases">
        <title>Lacipirellula parvula gen. nov., sp. nov., representing a lineage of planctomycetes widespread in freshwater anoxic habitats, and description of the family Lacipirellulaceae.</title>
        <authorList>
            <person name="Dedysh S.N."/>
            <person name="Kulichevskaya I.S."/>
            <person name="Beletsky A.V."/>
            <person name="Rakitin A.L."/>
            <person name="Mardanov A.V."/>
            <person name="Ivanova A.A."/>
            <person name="Saltykova V.X."/>
            <person name="Rijpstra W.I.C."/>
            <person name="Sinninghe Damste J.S."/>
            <person name="Ravin N.V."/>
        </authorList>
    </citation>
    <scope>NUCLEOTIDE SEQUENCE [LARGE SCALE GENOMIC DNA]</scope>
    <source>
        <strain evidence="6">PX69</strain>
    </source>
</reference>
<dbReference type="Pfam" id="PF00884">
    <property type="entry name" value="Sulfatase"/>
    <property type="match status" value="1"/>
</dbReference>
<dbReference type="InterPro" id="IPR050738">
    <property type="entry name" value="Sulfatase"/>
</dbReference>
<sequence>MNAMTTLTYFFPRRVLRAVVVLLSCVCLAASAAESEAAEQPNIIFILADDLGYGDLSCYGQKNFKTPNLDRMAKEGMRFTQHYAGCTVCAPSRACLLSGQHTGHVHQRANGPIEFRPDPQDISIGRLLKNAGYHTAMIGKSGLACNSQNGNHPAEKGFDHFFGYISHGAAHRYYPQVLWRDGEKVQYPDNHGKEGKHYSTDMFVADAKEYIKEHKDGPFFLHLSLQAPHADLNVPAKWRDPFVGKFKEKPHTKDSHYRNETHPKATFAGMVTNLDDAVGQILDELKEQGIDENTIVMFASDNGPMSEGGWDRNFFNSGGPLKGGKRDMYEGGVRVPMIAWQPGKIAAGETSDHVSAFWDFVPTACEAAGIKPPADTDGLSYLPTLYGKGEQPEHDYLYWEFHERGGKQAVRQGDWKAVRLDFQTDPSRPLELYNLADDLAETKNVAAEHPEIVARMREIMRKAHVDTELFKIPAN</sequence>
<keyword evidence="3" id="KW-0732">Signal</keyword>
<protein>
    <submittedName>
        <fullName evidence="5">Arylsulfatase</fullName>
        <ecNumber evidence="5">3.1.6.1</ecNumber>
    </submittedName>
</protein>
<dbReference type="SUPFAM" id="SSF53649">
    <property type="entry name" value="Alkaline phosphatase-like"/>
    <property type="match status" value="1"/>
</dbReference>
<dbReference type="InterPro" id="IPR017850">
    <property type="entry name" value="Alkaline_phosphatase_core_sf"/>
</dbReference>
<dbReference type="Gene3D" id="3.40.720.10">
    <property type="entry name" value="Alkaline Phosphatase, subunit A"/>
    <property type="match status" value="1"/>
</dbReference>
<proteinExistence type="inferred from homology"/>
<dbReference type="Proteomes" id="UP000326837">
    <property type="component" value="Chromosome"/>
</dbReference>
<dbReference type="GO" id="GO:0004065">
    <property type="term" value="F:arylsulfatase activity"/>
    <property type="evidence" value="ECO:0007669"/>
    <property type="project" value="UniProtKB-EC"/>
</dbReference>
<dbReference type="InterPro" id="IPR000917">
    <property type="entry name" value="Sulfatase_N"/>
</dbReference>
<dbReference type="EMBL" id="AP021861">
    <property type="protein sequence ID" value="BBO35792.1"/>
    <property type="molecule type" value="Genomic_DNA"/>
</dbReference>
<feature type="signal peptide" evidence="3">
    <location>
        <begin position="1"/>
        <end position="32"/>
    </location>
</feature>
<evidence type="ECO:0000313" key="5">
    <source>
        <dbReference type="EMBL" id="BBO35792.1"/>
    </source>
</evidence>
<dbReference type="EC" id="3.1.6.1" evidence="5"/>
<accession>A0A5K7XIA8</accession>
<gene>
    <name evidence="5" type="ORF">PLANPX_5404</name>
</gene>
<dbReference type="PANTHER" id="PTHR42693">
    <property type="entry name" value="ARYLSULFATASE FAMILY MEMBER"/>
    <property type="match status" value="1"/>
</dbReference>
<keyword evidence="2 5" id="KW-0378">Hydrolase</keyword>
<feature type="chain" id="PRO_5024907097" evidence="3">
    <location>
        <begin position="33"/>
        <end position="475"/>
    </location>
</feature>
<comment type="similarity">
    <text evidence="1">Belongs to the sulfatase family.</text>
</comment>